<sequence length="74" mass="8356">MGQIANELDVSRVKDVKGSSIINNRFIKIIGLKKSSKHGKVEVSEVNYEKHKRIKASSYNLLDKDDDEAEEPIV</sequence>
<accession>A0A699K8T2</accession>
<keyword evidence="1" id="KW-0378">Hydrolase</keyword>
<name>A0A699K8T2_TANCI</name>
<organism evidence="1">
    <name type="scientific">Tanacetum cinerariifolium</name>
    <name type="common">Dalmatian daisy</name>
    <name type="synonym">Chrysanthemum cinerariifolium</name>
    <dbReference type="NCBI Taxonomy" id="118510"/>
    <lineage>
        <taxon>Eukaryota</taxon>
        <taxon>Viridiplantae</taxon>
        <taxon>Streptophyta</taxon>
        <taxon>Embryophyta</taxon>
        <taxon>Tracheophyta</taxon>
        <taxon>Spermatophyta</taxon>
        <taxon>Magnoliopsida</taxon>
        <taxon>eudicotyledons</taxon>
        <taxon>Gunneridae</taxon>
        <taxon>Pentapetalae</taxon>
        <taxon>asterids</taxon>
        <taxon>campanulids</taxon>
        <taxon>Asterales</taxon>
        <taxon>Asteraceae</taxon>
        <taxon>Asteroideae</taxon>
        <taxon>Anthemideae</taxon>
        <taxon>Anthemidinae</taxon>
        <taxon>Tanacetum</taxon>
    </lineage>
</organism>
<dbReference type="AlphaFoldDB" id="A0A699K8T2"/>
<dbReference type="GO" id="GO:0016787">
    <property type="term" value="F:hydrolase activity"/>
    <property type="evidence" value="ECO:0007669"/>
    <property type="project" value="UniProtKB-KW"/>
</dbReference>
<proteinExistence type="predicted"/>
<gene>
    <name evidence="1" type="ORF">Tci_649763</name>
</gene>
<dbReference type="EMBL" id="BKCJ010486060">
    <property type="protein sequence ID" value="GFA77791.1"/>
    <property type="molecule type" value="Genomic_DNA"/>
</dbReference>
<reference evidence="1" key="1">
    <citation type="journal article" date="2019" name="Sci. Rep.">
        <title>Draft genome of Tanacetum cinerariifolium, the natural source of mosquito coil.</title>
        <authorList>
            <person name="Yamashiro T."/>
            <person name="Shiraishi A."/>
            <person name="Satake H."/>
            <person name="Nakayama K."/>
        </authorList>
    </citation>
    <scope>NUCLEOTIDE SEQUENCE</scope>
</reference>
<comment type="caution">
    <text evidence="1">The sequence shown here is derived from an EMBL/GenBank/DDBJ whole genome shotgun (WGS) entry which is preliminary data.</text>
</comment>
<protein>
    <submittedName>
        <fullName evidence="1">Ubiquitin carboxyl-terminal hydrolase 15-like isoform X1</fullName>
    </submittedName>
</protein>
<evidence type="ECO:0000313" key="1">
    <source>
        <dbReference type="EMBL" id="GFA77791.1"/>
    </source>
</evidence>